<dbReference type="EMBL" id="QPID01000012">
    <property type="protein sequence ID" value="RCU45155.1"/>
    <property type="molecule type" value="Genomic_DNA"/>
</dbReference>
<keyword evidence="3" id="KW-0808">Transferase</keyword>
<evidence type="ECO:0000259" key="1">
    <source>
        <dbReference type="Pfam" id="PF00534"/>
    </source>
</evidence>
<reference evidence="3 4" key="1">
    <citation type="submission" date="2018-07" db="EMBL/GenBank/DDBJ databases">
        <title>Corallincola holothuriorum sp. nov., a new facultative anaerobe isolated from sea cucumber Apostichopus japonicus.</title>
        <authorList>
            <person name="Xia H."/>
        </authorList>
    </citation>
    <scope>NUCLEOTIDE SEQUENCE [LARGE SCALE GENOMIC DNA]</scope>
    <source>
        <strain evidence="3 4">C4</strain>
    </source>
</reference>
<dbReference type="GO" id="GO:1901135">
    <property type="term" value="P:carbohydrate derivative metabolic process"/>
    <property type="evidence" value="ECO:0007669"/>
    <property type="project" value="UniProtKB-ARBA"/>
</dbReference>
<dbReference type="Proteomes" id="UP000252558">
    <property type="component" value="Unassembled WGS sequence"/>
</dbReference>
<sequence>MKKSVLLIVRWPISGIRNYLRYVYQTPYFNDYEFTIVAPDLDFSRYFGEYLSSSRFTLKAAEASLKGIAKATRAVMAEKDFDLVHSHGFTSSVATVIPVTLAKKKHILTVHDVFQPGQFHAWYAPAKKWLLTRIFRQMDHVTTVSKDCAENLYEYLPGMRGAPVTPILNGIDTEYFKQSTAIDLQREYEQCHGRFLIGFMGRFMSQKGFRYLIDAIASLSKDKTLPSKPLIVAFGSVSGFVREDRALIEEKGLNEYFTFLPYTDDVGGSMKGLDMIAMPSLWEACGLLAMEALCAGVPIVATNCVGLREVLKDTPAWQVEPRNAEQIADAIRSLMLNPEQRTRFEAFADIACTRYSVDSAAKALADVYLKVESSK</sequence>
<name>A0A368N6L1_9GAMM</name>
<dbReference type="Pfam" id="PF00534">
    <property type="entry name" value="Glycos_transf_1"/>
    <property type="match status" value="1"/>
</dbReference>
<evidence type="ECO:0000313" key="4">
    <source>
        <dbReference type="Proteomes" id="UP000252558"/>
    </source>
</evidence>
<evidence type="ECO:0000259" key="2">
    <source>
        <dbReference type="Pfam" id="PF13439"/>
    </source>
</evidence>
<organism evidence="3 4">
    <name type="scientific">Corallincola holothuriorum</name>
    <dbReference type="NCBI Taxonomy" id="2282215"/>
    <lineage>
        <taxon>Bacteria</taxon>
        <taxon>Pseudomonadati</taxon>
        <taxon>Pseudomonadota</taxon>
        <taxon>Gammaproteobacteria</taxon>
        <taxon>Alteromonadales</taxon>
        <taxon>Psychromonadaceae</taxon>
        <taxon>Corallincola</taxon>
    </lineage>
</organism>
<dbReference type="CDD" id="cd03801">
    <property type="entry name" value="GT4_PimA-like"/>
    <property type="match status" value="1"/>
</dbReference>
<accession>A0A368N6L1</accession>
<protein>
    <submittedName>
        <fullName evidence="3">Glycosyltransferase family 1 protein</fullName>
    </submittedName>
</protein>
<dbReference type="RefSeq" id="WP_114339674.1">
    <property type="nucleotide sequence ID" value="NZ_QPID01000012.1"/>
</dbReference>
<comment type="caution">
    <text evidence="3">The sequence shown here is derived from an EMBL/GenBank/DDBJ whole genome shotgun (WGS) entry which is preliminary data.</text>
</comment>
<dbReference type="SUPFAM" id="SSF53756">
    <property type="entry name" value="UDP-Glycosyltransferase/glycogen phosphorylase"/>
    <property type="match status" value="1"/>
</dbReference>
<dbReference type="PANTHER" id="PTHR12526">
    <property type="entry name" value="GLYCOSYLTRANSFERASE"/>
    <property type="match status" value="1"/>
</dbReference>
<evidence type="ECO:0000313" key="3">
    <source>
        <dbReference type="EMBL" id="RCU45155.1"/>
    </source>
</evidence>
<gene>
    <name evidence="3" type="ORF">DU002_17150</name>
</gene>
<dbReference type="Pfam" id="PF13439">
    <property type="entry name" value="Glyco_transf_4"/>
    <property type="match status" value="1"/>
</dbReference>
<keyword evidence="4" id="KW-1185">Reference proteome</keyword>
<proteinExistence type="predicted"/>
<feature type="domain" description="Glycosyl transferase family 1" evidence="1">
    <location>
        <begin position="192"/>
        <end position="346"/>
    </location>
</feature>
<dbReference type="InterPro" id="IPR028098">
    <property type="entry name" value="Glyco_trans_4-like_N"/>
</dbReference>
<dbReference type="OrthoDB" id="9777346at2"/>
<dbReference type="InterPro" id="IPR001296">
    <property type="entry name" value="Glyco_trans_1"/>
</dbReference>
<dbReference type="PANTHER" id="PTHR12526:SF636">
    <property type="entry name" value="BLL3647 PROTEIN"/>
    <property type="match status" value="1"/>
</dbReference>
<dbReference type="GO" id="GO:0016757">
    <property type="term" value="F:glycosyltransferase activity"/>
    <property type="evidence" value="ECO:0007669"/>
    <property type="project" value="InterPro"/>
</dbReference>
<dbReference type="AlphaFoldDB" id="A0A368N6L1"/>
<dbReference type="Gene3D" id="3.40.50.2000">
    <property type="entry name" value="Glycogen Phosphorylase B"/>
    <property type="match status" value="2"/>
</dbReference>
<feature type="domain" description="Glycosyltransferase subfamily 4-like N-terminal" evidence="2">
    <location>
        <begin position="31"/>
        <end position="174"/>
    </location>
</feature>